<dbReference type="EMBL" id="JAWZYT010000517">
    <property type="protein sequence ID" value="KAK4322445.1"/>
    <property type="molecule type" value="Genomic_DNA"/>
</dbReference>
<dbReference type="Proteomes" id="UP001292094">
    <property type="component" value="Unassembled WGS sequence"/>
</dbReference>
<gene>
    <name evidence="1" type="ORF">Pmani_006785</name>
</gene>
<evidence type="ECO:0000313" key="1">
    <source>
        <dbReference type="EMBL" id="KAK4322445.1"/>
    </source>
</evidence>
<protein>
    <submittedName>
        <fullName evidence="1">Uncharacterized protein</fullName>
    </submittedName>
</protein>
<comment type="caution">
    <text evidence="1">The sequence shown here is derived from an EMBL/GenBank/DDBJ whole genome shotgun (WGS) entry which is preliminary data.</text>
</comment>
<sequence length="93" mass="10648">MDELALDRLNTIVKIRPYHQASHVEVEVIQYPLTYSLQSILELNEVELAIRNTVSANISLNIHCSHTWSSKYNDAIKFNEVLIESLTNVRAPI</sequence>
<accession>A0AAE1UKR4</accession>
<dbReference type="AlphaFoldDB" id="A0AAE1UKR4"/>
<name>A0AAE1UKR4_9EUCA</name>
<keyword evidence="2" id="KW-1185">Reference proteome</keyword>
<reference evidence="1" key="1">
    <citation type="submission" date="2023-11" db="EMBL/GenBank/DDBJ databases">
        <title>Genome assemblies of two species of porcelain crab, Petrolisthes cinctipes and Petrolisthes manimaculis (Anomura: Porcellanidae).</title>
        <authorList>
            <person name="Angst P."/>
        </authorList>
    </citation>
    <scope>NUCLEOTIDE SEQUENCE</scope>
    <source>
        <strain evidence="1">PB745_02</strain>
        <tissue evidence="1">Gill</tissue>
    </source>
</reference>
<evidence type="ECO:0000313" key="2">
    <source>
        <dbReference type="Proteomes" id="UP001292094"/>
    </source>
</evidence>
<organism evidence="1 2">
    <name type="scientific">Petrolisthes manimaculis</name>
    <dbReference type="NCBI Taxonomy" id="1843537"/>
    <lineage>
        <taxon>Eukaryota</taxon>
        <taxon>Metazoa</taxon>
        <taxon>Ecdysozoa</taxon>
        <taxon>Arthropoda</taxon>
        <taxon>Crustacea</taxon>
        <taxon>Multicrustacea</taxon>
        <taxon>Malacostraca</taxon>
        <taxon>Eumalacostraca</taxon>
        <taxon>Eucarida</taxon>
        <taxon>Decapoda</taxon>
        <taxon>Pleocyemata</taxon>
        <taxon>Anomura</taxon>
        <taxon>Galatheoidea</taxon>
        <taxon>Porcellanidae</taxon>
        <taxon>Petrolisthes</taxon>
    </lineage>
</organism>
<proteinExistence type="predicted"/>